<sequence>MENNFNTLINIQPKEISNHYPKDIKFEIIGNEFTKIAVITSVGDNELEDWLSKNNDLVDEIYEKNRIILFKKFKSFSSKKEFSSIVSNLSTGGALDYAEPSSPRTQLEDKIYTSTEYPKEQSIPQHNEHSYSKSWPKKLFFYCEHPSEVGGCTPICNSSAVYNKIPSAVTKRFEDKGGVMYVRNFSQEMDIPWETFFGTKDIKEVEKYCKEHHMNLKQIDQNRLRIDYVAQATLLDKPTNKKIWFNQAHLFHYSNLDSDVYNYLIDTYGIDNLPRNSYYGDGTAISISDLQLIREAYEDVAFRFDWEQGDLLMMDNINFTHGRDPYDGTRQLYVSMSEEDGIHNYLKAAATTKVTEARKNTAAFFIINESKYGDSKAMLKYKLALSCRMLRSLQLDEGSISGHISMKVPNEKNLFWVNPFGILFDEITPDNLILVNNDGEVLEGDYPINVAGFCIHSEIHNTSREANCIVHTHSPWGTLFSSLEKPEILMLDQNSCMFYDNYVLYNEFDGPVNTTDRAIKLAEKLRDKNIAVLANHGAISCGESIETAMMYMISLERSFRLNVLARQMNEKVNLIDSKTAQNSKEWISNPMGFKIEFDALARRIEREYPDIKNYYPISLSI</sequence>
<feature type="domain" description="Class II aldolase/adducin N-terminal" evidence="3">
    <location>
        <begin position="381"/>
        <end position="563"/>
    </location>
</feature>
<dbReference type="GO" id="GO:0016706">
    <property type="term" value="F:2-oxoglutarate-dependent dioxygenase activity"/>
    <property type="evidence" value="ECO:0007669"/>
    <property type="project" value="UniProtKB-ARBA"/>
</dbReference>
<protein>
    <submittedName>
        <fullName evidence="4">Regulatory protein</fullName>
    </submittedName>
</protein>
<dbReference type="SUPFAM" id="SSF51197">
    <property type="entry name" value="Clavaminate synthase-like"/>
    <property type="match status" value="1"/>
</dbReference>
<dbReference type="PATRIC" id="fig|188932.3.peg.1059"/>
<dbReference type="OrthoDB" id="9769888at2"/>
<evidence type="ECO:0000256" key="1">
    <source>
        <dbReference type="ARBA" id="ARBA00023002"/>
    </source>
</evidence>
<dbReference type="Pfam" id="PF02668">
    <property type="entry name" value="TauD"/>
    <property type="match status" value="1"/>
</dbReference>
<dbReference type="KEGG" id="pcm:AY601_1027"/>
<keyword evidence="1" id="KW-0560">Oxidoreductase</keyword>
<dbReference type="Gene3D" id="3.60.130.10">
    <property type="entry name" value="Clavaminate synthase-like"/>
    <property type="match status" value="1"/>
</dbReference>
<dbReference type="InterPro" id="IPR036409">
    <property type="entry name" value="Aldolase_II/adducin_N_sf"/>
</dbReference>
<dbReference type="SMART" id="SM01007">
    <property type="entry name" value="Aldolase_II"/>
    <property type="match status" value="1"/>
</dbReference>
<evidence type="ECO:0000313" key="5">
    <source>
        <dbReference type="Proteomes" id="UP000071561"/>
    </source>
</evidence>
<name>A0A127VAC8_9SPHI</name>
<dbReference type="Gene3D" id="3.40.225.10">
    <property type="entry name" value="Class II aldolase/adducin N-terminal domain"/>
    <property type="match status" value="1"/>
</dbReference>
<dbReference type="InterPro" id="IPR001303">
    <property type="entry name" value="Aldolase_II/adducin_N"/>
</dbReference>
<dbReference type="InterPro" id="IPR042098">
    <property type="entry name" value="TauD-like_sf"/>
</dbReference>
<dbReference type="Proteomes" id="UP000071561">
    <property type="component" value="Chromosome"/>
</dbReference>
<dbReference type="Pfam" id="PF00596">
    <property type="entry name" value="Aldolase_II"/>
    <property type="match status" value="1"/>
</dbReference>
<dbReference type="GO" id="GO:0005856">
    <property type="term" value="C:cytoskeleton"/>
    <property type="evidence" value="ECO:0007669"/>
    <property type="project" value="TreeGrafter"/>
</dbReference>
<evidence type="ECO:0000259" key="3">
    <source>
        <dbReference type="SMART" id="SM01007"/>
    </source>
</evidence>
<dbReference type="AlphaFoldDB" id="A0A127VAC8"/>
<accession>A0A127VAC8</accession>
<dbReference type="InterPro" id="IPR003819">
    <property type="entry name" value="TauD/TfdA-like"/>
</dbReference>
<dbReference type="PANTHER" id="PTHR10672">
    <property type="entry name" value="ADDUCIN"/>
    <property type="match status" value="1"/>
</dbReference>
<dbReference type="SUPFAM" id="SSF53639">
    <property type="entry name" value="AraD/HMP-PK domain-like"/>
    <property type="match status" value="1"/>
</dbReference>
<comment type="similarity">
    <text evidence="2">Belongs to the aldolase class II family.</text>
</comment>
<evidence type="ECO:0000256" key="2">
    <source>
        <dbReference type="ARBA" id="ARBA00037961"/>
    </source>
</evidence>
<dbReference type="RefSeq" id="WP_068397384.1">
    <property type="nucleotide sequence ID" value="NZ_CP014504.1"/>
</dbReference>
<dbReference type="EMBL" id="CP014504">
    <property type="protein sequence ID" value="AMP97958.1"/>
    <property type="molecule type" value="Genomic_DNA"/>
</dbReference>
<reference evidence="4 5" key="1">
    <citation type="submission" date="2016-03" db="EMBL/GenBank/DDBJ databases">
        <title>Complete genome sequence of Pedobacter cryoconitis PAMC 27485.</title>
        <authorList>
            <person name="Lee J."/>
            <person name="Kim O.-S."/>
        </authorList>
    </citation>
    <scope>NUCLEOTIDE SEQUENCE [LARGE SCALE GENOMIC DNA]</scope>
    <source>
        <strain evidence="4 5">PAMC 27485</strain>
    </source>
</reference>
<dbReference type="PANTHER" id="PTHR10672:SF3">
    <property type="entry name" value="PROTEIN HU-LI TAI SHAO"/>
    <property type="match status" value="1"/>
</dbReference>
<organism evidence="4 5">
    <name type="scientific">Pedobacter cryoconitis</name>
    <dbReference type="NCBI Taxonomy" id="188932"/>
    <lineage>
        <taxon>Bacteria</taxon>
        <taxon>Pseudomonadati</taxon>
        <taxon>Bacteroidota</taxon>
        <taxon>Sphingobacteriia</taxon>
        <taxon>Sphingobacteriales</taxon>
        <taxon>Sphingobacteriaceae</taxon>
        <taxon>Pedobacter</taxon>
    </lineage>
</organism>
<gene>
    <name evidence="4" type="ORF">AY601_1027</name>
</gene>
<keyword evidence="5" id="KW-1185">Reference proteome</keyword>
<dbReference type="InterPro" id="IPR051017">
    <property type="entry name" value="Aldolase-II_Adducin_sf"/>
</dbReference>
<evidence type="ECO:0000313" key="4">
    <source>
        <dbReference type="EMBL" id="AMP97958.1"/>
    </source>
</evidence>
<dbReference type="GO" id="GO:0051015">
    <property type="term" value="F:actin filament binding"/>
    <property type="evidence" value="ECO:0007669"/>
    <property type="project" value="TreeGrafter"/>
</dbReference>
<proteinExistence type="inferred from homology"/>